<dbReference type="VEuPathDB" id="FungiDB:I7I52_09987"/>
<organism evidence="1 2">
    <name type="scientific">Ajellomyces capsulatus</name>
    <name type="common">Darling's disease fungus</name>
    <name type="synonym">Histoplasma capsulatum</name>
    <dbReference type="NCBI Taxonomy" id="5037"/>
    <lineage>
        <taxon>Eukaryota</taxon>
        <taxon>Fungi</taxon>
        <taxon>Dikarya</taxon>
        <taxon>Ascomycota</taxon>
        <taxon>Pezizomycotina</taxon>
        <taxon>Eurotiomycetes</taxon>
        <taxon>Eurotiomycetidae</taxon>
        <taxon>Onygenales</taxon>
        <taxon>Ajellomycetaceae</taxon>
        <taxon>Histoplasma</taxon>
    </lineage>
</organism>
<name>A0A8H8D3F1_AJECA</name>
<evidence type="ECO:0000313" key="1">
    <source>
        <dbReference type="EMBL" id="KAG5299614.1"/>
    </source>
</evidence>
<comment type="caution">
    <text evidence="1">The sequence shown here is derived from an EMBL/GenBank/DDBJ whole genome shotgun (WGS) entry which is preliminary data.</text>
</comment>
<reference evidence="1 2" key="1">
    <citation type="submission" date="2021-01" db="EMBL/GenBank/DDBJ databases">
        <title>Chromosome-level genome assembly of a human fungal pathogen reveals clustering of transcriptionally co-regulated genes.</title>
        <authorList>
            <person name="Voorhies M."/>
            <person name="Cohen S."/>
            <person name="Shea T.P."/>
            <person name="Petrus S."/>
            <person name="Munoz J.F."/>
            <person name="Poplawski S."/>
            <person name="Goldman W.E."/>
            <person name="Michael T."/>
            <person name="Cuomo C.A."/>
            <person name="Sil A."/>
            <person name="Beyhan S."/>
        </authorList>
    </citation>
    <scope>NUCLEOTIDE SEQUENCE [LARGE SCALE GENOMIC DNA]</scope>
    <source>
        <strain evidence="1 2">G184AR</strain>
    </source>
</reference>
<dbReference type="Proteomes" id="UP000670092">
    <property type="component" value="Unassembled WGS sequence"/>
</dbReference>
<accession>A0A8H8D3F1</accession>
<dbReference type="OrthoDB" id="10472600at2759"/>
<dbReference type="EMBL" id="JAEVHI010000002">
    <property type="protein sequence ID" value="KAG5299614.1"/>
    <property type="molecule type" value="Genomic_DNA"/>
</dbReference>
<dbReference type="AlphaFoldDB" id="A0A8H8D3F1"/>
<gene>
    <name evidence="1" type="ORF">I7I52_09987</name>
</gene>
<sequence>MSRAVFVFSNVHSAFRMTPIISNLPEEPLPTKSWNVPPGIGIQLDRYFRGDSVKTSAASNLFSQLYAERMLDDIWTNFINITMILH</sequence>
<protein>
    <submittedName>
        <fullName evidence="1">Uncharacterized protein</fullName>
    </submittedName>
</protein>
<evidence type="ECO:0000313" key="2">
    <source>
        <dbReference type="Proteomes" id="UP000670092"/>
    </source>
</evidence>
<proteinExistence type="predicted"/>